<sequence>MAARWASRATATPPTKRWCFTTALAPPASSLPPAVALLDRLHLQLLAPDRPGVGASSVYRPLTFPSFAHDVAAALEALGIAGPVGVMGWSVGACTRWPRRPATQPRWRPCSCSAPAYRWASRPRIGSSRPCGRPCTGAR</sequence>
<proteinExistence type="predicted"/>
<reference evidence="3" key="1">
    <citation type="journal article" date="2019" name="Int. J. Syst. Evol. Microbiol.">
        <title>The Global Catalogue of Microorganisms (GCM) 10K type strain sequencing project: providing services to taxonomists for standard genome sequencing and annotation.</title>
        <authorList>
            <consortium name="The Broad Institute Genomics Platform"/>
            <consortium name="The Broad Institute Genome Sequencing Center for Infectious Disease"/>
            <person name="Wu L."/>
            <person name="Ma J."/>
        </authorList>
    </citation>
    <scope>NUCLEOTIDE SEQUENCE [LARGE SCALE GENOMIC DNA]</scope>
    <source>
        <strain evidence="3">JCM 19635</strain>
    </source>
</reference>
<keyword evidence="2" id="KW-0378">Hydrolase</keyword>
<dbReference type="Proteomes" id="UP001596513">
    <property type="component" value="Unassembled WGS sequence"/>
</dbReference>
<gene>
    <name evidence="2" type="ORF">ACFQT0_06135</name>
</gene>
<dbReference type="InterPro" id="IPR000073">
    <property type="entry name" value="AB_hydrolase_1"/>
</dbReference>
<dbReference type="GO" id="GO:0016787">
    <property type="term" value="F:hydrolase activity"/>
    <property type="evidence" value="ECO:0007669"/>
    <property type="project" value="UniProtKB-KW"/>
</dbReference>
<name>A0ABW2U0N9_9BACT</name>
<evidence type="ECO:0000313" key="2">
    <source>
        <dbReference type="EMBL" id="MFC7667043.1"/>
    </source>
</evidence>
<dbReference type="RefSeq" id="WP_380201255.1">
    <property type="nucleotide sequence ID" value="NZ_JBHTEK010000001.1"/>
</dbReference>
<accession>A0ABW2U0N9</accession>
<dbReference type="Gene3D" id="3.40.50.1820">
    <property type="entry name" value="alpha/beta hydrolase"/>
    <property type="match status" value="1"/>
</dbReference>
<dbReference type="EMBL" id="JBHTEK010000001">
    <property type="protein sequence ID" value="MFC7667043.1"/>
    <property type="molecule type" value="Genomic_DNA"/>
</dbReference>
<comment type="caution">
    <text evidence="2">The sequence shown here is derived from an EMBL/GenBank/DDBJ whole genome shotgun (WGS) entry which is preliminary data.</text>
</comment>
<organism evidence="2 3">
    <name type="scientific">Hymenobacter humi</name>
    <dbReference type="NCBI Taxonomy" id="1411620"/>
    <lineage>
        <taxon>Bacteria</taxon>
        <taxon>Pseudomonadati</taxon>
        <taxon>Bacteroidota</taxon>
        <taxon>Cytophagia</taxon>
        <taxon>Cytophagales</taxon>
        <taxon>Hymenobacteraceae</taxon>
        <taxon>Hymenobacter</taxon>
    </lineage>
</organism>
<dbReference type="SUPFAM" id="SSF53474">
    <property type="entry name" value="alpha/beta-Hydrolases"/>
    <property type="match status" value="1"/>
</dbReference>
<evidence type="ECO:0000313" key="3">
    <source>
        <dbReference type="Proteomes" id="UP001596513"/>
    </source>
</evidence>
<evidence type="ECO:0000259" key="1">
    <source>
        <dbReference type="Pfam" id="PF00561"/>
    </source>
</evidence>
<dbReference type="Pfam" id="PF00561">
    <property type="entry name" value="Abhydrolase_1"/>
    <property type="match status" value="1"/>
</dbReference>
<keyword evidence="3" id="KW-1185">Reference proteome</keyword>
<dbReference type="InterPro" id="IPR029058">
    <property type="entry name" value="AB_hydrolase_fold"/>
</dbReference>
<feature type="domain" description="AB hydrolase-1" evidence="1">
    <location>
        <begin position="36"/>
        <end position="95"/>
    </location>
</feature>
<protein>
    <submittedName>
        <fullName evidence="2">Alpha/beta fold hydrolase</fullName>
    </submittedName>
</protein>